<proteinExistence type="predicted"/>
<dbReference type="EMBL" id="JASCIS010000036">
    <property type="protein sequence ID" value="MDI3422417.1"/>
    <property type="molecule type" value="Genomic_DNA"/>
</dbReference>
<keyword evidence="3" id="KW-1185">Reference proteome</keyword>
<feature type="compositionally biased region" description="Low complexity" evidence="1">
    <location>
        <begin position="7"/>
        <end position="22"/>
    </location>
</feature>
<accession>A0ABT6T3H7</accession>
<feature type="compositionally biased region" description="Polar residues" evidence="1">
    <location>
        <begin position="30"/>
        <end position="45"/>
    </location>
</feature>
<gene>
    <name evidence="2" type="ORF">QIT00_28410</name>
</gene>
<reference evidence="2 3" key="1">
    <citation type="submission" date="2023-05" db="EMBL/GenBank/DDBJ databases">
        <title>Draft genome sequence of Streptomyces sp. B-S-A12 isolated from a cave soil in Thailand.</title>
        <authorList>
            <person name="Chamroensaksri N."/>
            <person name="Muangham S."/>
        </authorList>
    </citation>
    <scope>NUCLEOTIDE SEQUENCE [LARGE SCALE GENOMIC DNA]</scope>
    <source>
        <strain evidence="2 3">B-S-A12</strain>
    </source>
</reference>
<name>A0ABT6T3H7_9ACTN</name>
<evidence type="ECO:0000313" key="2">
    <source>
        <dbReference type="EMBL" id="MDI3422417.1"/>
    </source>
</evidence>
<comment type="caution">
    <text evidence="2">The sequence shown here is derived from an EMBL/GenBank/DDBJ whole genome shotgun (WGS) entry which is preliminary data.</text>
</comment>
<dbReference type="Proteomes" id="UP001237105">
    <property type="component" value="Unassembled WGS sequence"/>
</dbReference>
<sequence length="59" mass="6633">MAKNKNRQQAAQRTQSSRGQQQPSERGAEQQVQSEVRSDAPSPSNLAERGKRQKKFGHN</sequence>
<feature type="region of interest" description="Disordered" evidence="1">
    <location>
        <begin position="1"/>
        <end position="59"/>
    </location>
</feature>
<organism evidence="2 3">
    <name type="scientific">Streptomyces luteolus</name>
    <dbReference type="NCBI Taxonomy" id="3043615"/>
    <lineage>
        <taxon>Bacteria</taxon>
        <taxon>Bacillati</taxon>
        <taxon>Actinomycetota</taxon>
        <taxon>Actinomycetes</taxon>
        <taxon>Kitasatosporales</taxon>
        <taxon>Streptomycetaceae</taxon>
        <taxon>Streptomyces</taxon>
    </lineage>
</organism>
<evidence type="ECO:0000256" key="1">
    <source>
        <dbReference type="SAM" id="MobiDB-lite"/>
    </source>
</evidence>
<dbReference type="RefSeq" id="WP_282538270.1">
    <property type="nucleotide sequence ID" value="NZ_JASCIS010000036.1"/>
</dbReference>
<evidence type="ECO:0000313" key="3">
    <source>
        <dbReference type="Proteomes" id="UP001237105"/>
    </source>
</evidence>
<evidence type="ECO:0008006" key="4">
    <source>
        <dbReference type="Google" id="ProtNLM"/>
    </source>
</evidence>
<protein>
    <recommendedName>
        <fullName evidence="4">Small hydrophilic protein</fullName>
    </recommendedName>
</protein>